<dbReference type="PANTHER" id="PTHR19302:SF70">
    <property type="entry name" value="GAMMA-TUBULIN COMPLEX COMPONENT 6"/>
    <property type="match status" value="1"/>
</dbReference>
<dbReference type="InterPro" id="IPR040457">
    <property type="entry name" value="GCP_C"/>
</dbReference>
<evidence type="ECO:0000256" key="2">
    <source>
        <dbReference type="ARBA" id="ARBA00010337"/>
    </source>
</evidence>
<dbReference type="AlphaFoldDB" id="A0A087GVF3"/>
<dbReference type="GO" id="GO:0000922">
    <property type="term" value="C:spindle pole"/>
    <property type="evidence" value="ECO:0007669"/>
    <property type="project" value="InterPro"/>
</dbReference>
<gene>
    <name evidence="8" type="ordered locus">AALP_Aa5g068900</name>
</gene>
<dbReference type="InterPro" id="IPR007259">
    <property type="entry name" value="GCP"/>
</dbReference>
<dbReference type="eggNOG" id="KOG2000">
    <property type="taxonomic scope" value="Eukaryota"/>
</dbReference>
<name>A0A087GVF3_ARAAL</name>
<dbReference type="InterPro" id="IPR041470">
    <property type="entry name" value="GCP_N"/>
</dbReference>
<dbReference type="EMBL" id="CM002873">
    <property type="protein sequence ID" value="KFK33855.1"/>
    <property type="molecule type" value="Genomic_DNA"/>
</dbReference>
<dbReference type="FunFam" id="1.20.120.1900:FF:000018">
    <property type="entry name" value="Gamma-tubulin complex component 6 isoform A"/>
    <property type="match status" value="1"/>
</dbReference>
<dbReference type="Pfam" id="PF04130">
    <property type="entry name" value="GCP_C_terminal"/>
    <property type="match status" value="1"/>
</dbReference>
<feature type="domain" description="Gamma tubulin complex component C-terminal" evidence="6">
    <location>
        <begin position="886"/>
        <end position="1200"/>
    </location>
</feature>
<dbReference type="GO" id="GO:0031122">
    <property type="term" value="P:cytoplasmic microtubule organization"/>
    <property type="evidence" value="ECO:0007669"/>
    <property type="project" value="TreeGrafter"/>
</dbReference>
<proteinExistence type="inferred from homology"/>
<evidence type="ECO:0000313" key="9">
    <source>
        <dbReference type="Proteomes" id="UP000029120"/>
    </source>
</evidence>
<evidence type="ECO:0000313" key="8">
    <source>
        <dbReference type="EMBL" id="KFK33855.1"/>
    </source>
</evidence>
<dbReference type="GO" id="GO:0007020">
    <property type="term" value="P:microtubule nucleation"/>
    <property type="evidence" value="ECO:0007669"/>
    <property type="project" value="InterPro"/>
</dbReference>
<sequence length="1214" mass="137294">MAVATSLASLLEQLKVDDPYLPPRNWESLHSQSRRFPLQTPASLSPSSSSSVSESSLVRLALNALQGVESSLISIEKISSVLCSDPADRTLQNIPSLWLRLSSTDALGQILRTIGCCGSLVFLLHKFVDHFTSLELDSEGQESCEIGENEDGKANNKKCFTLVNQAFAIAVRKVLEGYISGLDTLCASIELRRSSNIVDGPDHCSSSLGCLTNVVHPKITLLEVFLHTRELRTQIEALANICDLYDISLSYCGSPWECLITKANVRFHGFYRGSHLLTYLYSQLQVADPAHSAMLKFLFLKTCEPYCEFVRSWIFKAELNDPHKEFIVECGSESTSFSWNKPGISPLKRVREREGGLVPCFLNGFLVPILRAGQQLQVITKLLELCNLPASGHKNYTDLLPCWTCYSTSPGHPSPVTFSKLHIEVMIKERDDYYRRMQEKLGDFSKKFELFPGQVPGAISLPISYGDRENIEKSSDNFTLDESFLVPSTVAMDLTRDQSGSDSDGQKSEDGWFSEIDVSCSSEYSSTRDSLEASDVGLLDSQSTLVGPSPNYLSALRFSVASDGNCNQNLVQHSEFGYIDNNSVMKGEKADTHRQWMDTEPEESTEVCENEKFRGPLSIKSWPLGGLTRNPFCADKKYAQDDSEYQQVHSGVKMELWNIMNTDESTLFLNNTLTGDNCSKHERKKELLENCPSSNLYMLKDTKMNYPYEVLSMNPVLRCDFLRKHGNTNRSDQGKSLLWFDFSAVDDPSKTCLARIPVGFPIGMHLESHRFQTDRKSHRHANLECGIDRVNVEDPKVPCSYLPSSLNGCAEEKKSNAFGGSKWEGMLSRSNNPESNASRDCRQNSSGSFELPLDFVIDKCLLQEILLQYNFVSKLAIKLLEEGFGLQEHLLALRRYHFMELGDWADVFVVSLWHHKWLVTEADKRIAEIQGFLESSIQRSSCERDTCKDRLFLYKRQGTMHLPPSTIGVRSFDFLGLGYRVDWPISIILTCDALTAYADVFSFLVQVKLAAYALTDVWCSLKDVRHKMHKDKEEIAKGELRWLNILMKLRHQVNHFVSTLQQYVHSELSHVSWSKFLHSLKHKVKDMMDLESVHMAYLSKALRICFLSEETRVISNIIENILQCALDFRSCLPRGPQSTGGVPNDSCTKTLGINTSQVMMVKQKFDKELKELHLCHLKSPKHGRFGLSRFWDCLNFNLYYSDILHDSNIFPLIS</sequence>
<dbReference type="GO" id="GO:0000930">
    <property type="term" value="C:gamma-tubulin complex"/>
    <property type="evidence" value="ECO:0007669"/>
    <property type="project" value="TreeGrafter"/>
</dbReference>
<dbReference type="OrthoDB" id="775571at2759"/>
<dbReference type="OMA" id="AMYKSMI"/>
<organism evidence="8 9">
    <name type="scientific">Arabis alpina</name>
    <name type="common">Alpine rock-cress</name>
    <dbReference type="NCBI Taxonomy" id="50452"/>
    <lineage>
        <taxon>Eukaryota</taxon>
        <taxon>Viridiplantae</taxon>
        <taxon>Streptophyta</taxon>
        <taxon>Embryophyta</taxon>
        <taxon>Tracheophyta</taxon>
        <taxon>Spermatophyta</taxon>
        <taxon>Magnoliopsida</taxon>
        <taxon>eudicotyledons</taxon>
        <taxon>Gunneridae</taxon>
        <taxon>Pentapetalae</taxon>
        <taxon>rosids</taxon>
        <taxon>malvids</taxon>
        <taxon>Brassicales</taxon>
        <taxon>Brassicaceae</taxon>
        <taxon>Arabideae</taxon>
        <taxon>Arabis</taxon>
    </lineage>
</organism>
<evidence type="ECO:0008006" key="10">
    <source>
        <dbReference type="Google" id="ProtNLM"/>
    </source>
</evidence>
<evidence type="ECO:0000256" key="4">
    <source>
        <dbReference type="ARBA" id="ARBA00022701"/>
    </source>
</evidence>
<dbReference type="GO" id="GO:0051321">
    <property type="term" value="P:meiotic cell cycle"/>
    <property type="evidence" value="ECO:0007669"/>
    <property type="project" value="TreeGrafter"/>
</dbReference>
<evidence type="ECO:0000256" key="5">
    <source>
        <dbReference type="ARBA" id="ARBA00023212"/>
    </source>
</evidence>
<dbReference type="InterPro" id="IPR042241">
    <property type="entry name" value="GCP_C_sf"/>
</dbReference>
<dbReference type="Gramene" id="KFK33855">
    <property type="protein sequence ID" value="KFK33855"/>
    <property type="gene ID" value="AALP_AA5G068900"/>
</dbReference>
<dbReference type="GO" id="GO:0043015">
    <property type="term" value="F:gamma-tubulin binding"/>
    <property type="evidence" value="ECO:0007669"/>
    <property type="project" value="InterPro"/>
</dbReference>
<comment type="similarity">
    <text evidence="2">Belongs to the TUBGCP family.</text>
</comment>
<comment type="subcellular location">
    <subcellularLocation>
        <location evidence="1">Cytoplasm</location>
        <location evidence="1">Cytoskeleton</location>
    </subcellularLocation>
</comment>
<keyword evidence="5" id="KW-0206">Cytoskeleton</keyword>
<keyword evidence="9" id="KW-1185">Reference proteome</keyword>
<dbReference type="PANTHER" id="PTHR19302">
    <property type="entry name" value="GAMMA TUBULIN COMPLEX PROTEIN"/>
    <property type="match status" value="1"/>
</dbReference>
<feature type="domain" description="Gamma tubulin complex component protein N-terminal" evidence="7">
    <location>
        <begin position="60"/>
        <end position="387"/>
    </location>
</feature>
<dbReference type="Gene3D" id="1.20.120.1900">
    <property type="entry name" value="Gamma-tubulin complex, C-terminal domain"/>
    <property type="match status" value="1"/>
</dbReference>
<evidence type="ECO:0000256" key="3">
    <source>
        <dbReference type="ARBA" id="ARBA00022490"/>
    </source>
</evidence>
<dbReference type="GO" id="GO:0051011">
    <property type="term" value="F:microtubule minus-end binding"/>
    <property type="evidence" value="ECO:0007669"/>
    <property type="project" value="TreeGrafter"/>
</dbReference>
<reference evidence="9" key="1">
    <citation type="journal article" date="2015" name="Nat. Plants">
        <title>Genome expansion of Arabis alpina linked with retrotransposition and reduced symmetric DNA methylation.</title>
        <authorList>
            <person name="Willing E.M."/>
            <person name="Rawat V."/>
            <person name="Mandakova T."/>
            <person name="Maumus F."/>
            <person name="James G.V."/>
            <person name="Nordstroem K.J."/>
            <person name="Becker C."/>
            <person name="Warthmann N."/>
            <person name="Chica C."/>
            <person name="Szarzynska B."/>
            <person name="Zytnicki M."/>
            <person name="Albani M.C."/>
            <person name="Kiefer C."/>
            <person name="Bergonzi S."/>
            <person name="Castaings L."/>
            <person name="Mateos J.L."/>
            <person name="Berns M.C."/>
            <person name="Bujdoso N."/>
            <person name="Piofczyk T."/>
            <person name="de Lorenzo L."/>
            <person name="Barrero-Sicilia C."/>
            <person name="Mateos I."/>
            <person name="Piednoel M."/>
            <person name="Hagmann J."/>
            <person name="Chen-Min-Tao R."/>
            <person name="Iglesias-Fernandez R."/>
            <person name="Schuster S.C."/>
            <person name="Alonso-Blanco C."/>
            <person name="Roudier F."/>
            <person name="Carbonero P."/>
            <person name="Paz-Ares J."/>
            <person name="Davis S.J."/>
            <person name="Pecinka A."/>
            <person name="Quesneville H."/>
            <person name="Colot V."/>
            <person name="Lysak M.A."/>
            <person name="Weigel D."/>
            <person name="Coupland G."/>
            <person name="Schneeberger K."/>
        </authorList>
    </citation>
    <scope>NUCLEOTIDE SEQUENCE [LARGE SCALE GENOMIC DNA]</scope>
    <source>
        <strain evidence="9">cv. Pajares</strain>
    </source>
</reference>
<evidence type="ECO:0000259" key="7">
    <source>
        <dbReference type="Pfam" id="PF17681"/>
    </source>
</evidence>
<keyword evidence="3" id="KW-0963">Cytoplasm</keyword>
<dbReference type="GO" id="GO:0000278">
    <property type="term" value="P:mitotic cell cycle"/>
    <property type="evidence" value="ECO:0007669"/>
    <property type="project" value="TreeGrafter"/>
</dbReference>
<evidence type="ECO:0000256" key="1">
    <source>
        <dbReference type="ARBA" id="ARBA00004245"/>
    </source>
</evidence>
<accession>A0A087GVF3</accession>
<dbReference type="Proteomes" id="UP000029120">
    <property type="component" value="Chromosome 5"/>
</dbReference>
<dbReference type="Pfam" id="PF17681">
    <property type="entry name" value="GCP_N_terminal"/>
    <property type="match status" value="1"/>
</dbReference>
<protein>
    <recommendedName>
        <fullName evidence="10">Gamma-tubulin complex component</fullName>
    </recommendedName>
</protein>
<dbReference type="GO" id="GO:0051225">
    <property type="term" value="P:spindle assembly"/>
    <property type="evidence" value="ECO:0007669"/>
    <property type="project" value="TreeGrafter"/>
</dbReference>
<keyword evidence="4" id="KW-0493">Microtubule</keyword>
<evidence type="ECO:0000259" key="6">
    <source>
        <dbReference type="Pfam" id="PF04130"/>
    </source>
</evidence>
<dbReference type="GO" id="GO:0005874">
    <property type="term" value="C:microtubule"/>
    <property type="evidence" value="ECO:0007669"/>
    <property type="project" value="UniProtKB-KW"/>
</dbReference>